<dbReference type="EMBL" id="WBJY01000001">
    <property type="protein sequence ID" value="KAB1649523.1"/>
    <property type="molecule type" value="Genomic_DNA"/>
</dbReference>
<dbReference type="SUPFAM" id="SSF109604">
    <property type="entry name" value="HD-domain/PDEase-like"/>
    <property type="match status" value="1"/>
</dbReference>
<dbReference type="PANTHER" id="PTHR21174">
    <property type="match status" value="1"/>
</dbReference>
<gene>
    <name evidence="2" type="ORF">F8O04_04510</name>
</gene>
<organism evidence="2 3">
    <name type="scientific">Pseudoclavibacter endophyticus</name>
    <dbReference type="NCBI Taxonomy" id="1778590"/>
    <lineage>
        <taxon>Bacteria</taxon>
        <taxon>Bacillati</taxon>
        <taxon>Actinomycetota</taxon>
        <taxon>Actinomycetes</taxon>
        <taxon>Micrococcales</taxon>
        <taxon>Microbacteriaceae</taxon>
        <taxon>Pseudoclavibacter</taxon>
    </lineage>
</organism>
<dbReference type="RefSeq" id="WP_158028113.1">
    <property type="nucleotide sequence ID" value="NZ_BMHG01000001.1"/>
</dbReference>
<evidence type="ECO:0000313" key="3">
    <source>
        <dbReference type="Proteomes" id="UP000431744"/>
    </source>
</evidence>
<dbReference type="OrthoDB" id="9808993at2"/>
<comment type="caution">
    <text evidence="2">The sequence shown here is derived from an EMBL/GenBank/DDBJ whole genome shotgun (WGS) entry which is preliminary data.</text>
</comment>
<accession>A0A6H9WK02</accession>
<dbReference type="Proteomes" id="UP000431744">
    <property type="component" value="Unassembled WGS sequence"/>
</dbReference>
<feature type="domain" description="DUF4031" evidence="1">
    <location>
        <begin position="3"/>
        <end position="77"/>
    </location>
</feature>
<dbReference type="InterPro" id="IPR009218">
    <property type="entry name" value="HD_phosphohydro"/>
</dbReference>
<dbReference type="PANTHER" id="PTHR21174:SF0">
    <property type="entry name" value="HD PHOSPHOHYDROLASE FAMILY PROTEIN-RELATED"/>
    <property type="match status" value="1"/>
</dbReference>
<name>A0A6H9WK02_9MICO</name>
<evidence type="ECO:0000313" key="2">
    <source>
        <dbReference type="EMBL" id="KAB1649523.1"/>
    </source>
</evidence>
<proteinExistence type="predicted"/>
<keyword evidence="3" id="KW-1185">Reference proteome</keyword>
<reference evidence="2 3" key="1">
    <citation type="submission" date="2019-09" db="EMBL/GenBank/DDBJ databases">
        <title>Phylogeny of genus Pseudoclavibacter and closely related genus.</title>
        <authorList>
            <person name="Li Y."/>
        </authorList>
    </citation>
    <scope>NUCLEOTIDE SEQUENCE [LARGE SCALE GENOMIC DNA]</scope>
    <source>
        <strain evidence="2 3">EGI 60007</strain>
    </source>
</reference>
<dbReference type="AlphaFoldDB" id="A0A6H9WK02"/>
<dbReference type="Gene3D" id="1.10.3210.10">
    <property type="entry name" value="Hypothetical protein af1432"/>
    <property type="match status" value="1"/>
</dbReference>
<dbReference type="Pfam" id="PF13223">
    <property type="entry name" value="DUF4031"/>
    <property type="match status" value="1"/>
</dbReference>
<evidence type="ECO:0000259" key="1">
    <source>
        <dbReference type="Pfam" id="PF13223"/>
    </source>
</evidence>
<sequence length="339" mass="36566">MSILIDPPAWPAHGTRWSHLVSDTSYEELHTFAHRLGVSRRAFDLDHYDVVADLHEAAIAAGAIPVASRELVSRLAASGLRVAPVDRPRAYATRRTSWLRADWASIAPRVGVTGAAAAAGAADEADAVDPPAGSDELDLPRAWASLGELLLARWAEPHRHYHDDVHLHDVLLALDQLADAGATVSPEVRLAAWFHDAVYDGRPGDDERTSAALARTALADAGLEPGTVDEVERLVLATLPGAAAPSEADANAATLLDADLSIFAAGHKRYRDYAVAVRAEYAHVPEADFRAGRVSILRSYRDRPRIYTTSIARHQWEARARRNLEAEIAGLEGRHGAAG</sequence>
<dbReference type="InterPro" id="IPR025109">
    <property type="entry name" value="DUF4031"/>
</dbReference>
<protein>
    <submittedName>
        <fullName evidence="2">DUF4031 domain-containing protein</fullName>
    </submittedName>
</protein>